<dbReference type="PANTHER" id="PTHR36214:SF3">
    <property type="entry name" value="ACETYL-COA DECARBONYLASE_SYNTHASE COMPLEX SUBUNIT GAMMA"/>
    <property type="match status" value="1"/>
</dbReference>
<organism evidence="6 7">
    <name type="scientific">Methanococcus aeolicus (strain ATCC BAA-1280 / DSM 17508 / OCM 812 / Nankai-3)</name>
    <dbReference type="NCBI Taxonomy" id="419665"/>
    <lineage>
        <taxon>Archaea</taxon>
        <taxon>Methanobacteriati</taxon>
        <taxon>Methanobacteriota</taxon>
        <taxon>Methanomada group</taxon>
        <taxon>Methanococci</taxon>
        <taxon>Methanococcales</taxon>
        <taxon>Methanococcaceae</taxon>
        <taxon>Methanococcus</taxon>
    </lineage>
</organism>
<evidence type="ECO:0000256" key="2">
    <source>
        <dbReference type="ARBA" id="ARBA00022723"/>
    </source>
</evidence>
<evidence type="ECO:0000313" key="7">
    <source>
        <dbReference type="Proteomes" id="UP000001106"/>
    </source>
</evidence>
<dbReference type="GO" id="GO:0051539">
    <property type="term" value="F:4 iron, 4 sulfur cluster binding"/>
    <property type="evidence" value="ECO:0007669"/>
    <property type="project" value="UniProtKB-KW"/>
</dbReference>
<dbReference type="InterPro" id="IPR007202">
    <property type="entry name" value="4Fe-4S_dom"/>
</dbReference>
<sequence length="238" mass="27014">MDNKIIKEILNLLPKYNCKACGYKRCDIFAGELLDGTTKLEKCPFLYREDFKNNLKELTELLKDIDFKGNGDNIDKDIKNINRSCAEAHKIDDRLIGVLDGYSADFLLDPLPNEPSCRETLMIPFNISLKVGDYIQYRPLGCPIPHFAKIIEEKQGLFVVHIEGPCHRITGEEKNYINVGIALILAFEGTIIHGKSPEVGHTVKFIPNHCMMQKVHSGVVIEIEGNRIYIEGIDLKVW</sequence>
<dbReference type="STRING" id="419665.Maeo_0156"/>
<keyword evidence="2" id="KW-0479">Metal-binding</keyword>
<name>A6UTC6_META3</name>
<dbReference type="Proteomes" id="UP000001106">
    <property type="component" value="Chromosome"/>
</dbReference>
<dbReference type="PROSITE" id="PS51656">
    <property type="entry name" value="4FE4S"/>
    <property type="match status" value="1"/>
</dbReference>
<dbReference type="RefSeq" id="WP_011972880.1">
    <property type="nucleotide sequence ID" value="NC_009635.1"/>
</dbReference>
<evidence type="ECO:0000256" key="4">
    <source>
        <dbReference type="ARBA" id="ARBA00023014"/>
    </source>
</evidence>
<dbReference type="KEGG" id="mae:Maeo_0156"/>
<feature type="domain" description="4Fe-4S" evidence="5">
    <location>
        <begin position="1"/>
        <end position="60"/>
    </location>
</feature>
<evidence type="ECO:0000256" key="1">
    <source>
        <dbReference type="ARBA" id="ARBA00022485"/>
    </source>
</evidence>
<keyword evidence="3" id="KW-0408">Iron</keyword>
<dbReference type="Gene3D" id="1.10.15.40">
    <property type="entry name" value="Electron transport complex subunit B, putative Fe-S cluster"/>
    <property type="match status" value="1"/>
</dbReference>
<dbReference type="GeneID" id="5327566"/>
<evidence type="ECO:0000256" key="3">
    <source>
        <dbReference type="ARBA" id="ARBA00023004"/>
    </source>
</evidence>
<gene>
    <name evidence="6" type="ordered locus">Maeo_0156</name>
</gene>
<dbReference type="HOGENOM" id="CLU_087825_0_0_2"/>
<dbReference type="Pfam" id="PF04060">
    <property type="entry name" value="FeS"/>
    <property type="match status" value="1"/>
</dbReference>
<dbReference type="EMBL" id="CP000743">
    <property type="protein sequence ID" value="ABR55748.1"/>
    <property type="molecule type" value="Genomic_DNA"/>
</dbReference>
<keyword evidence="7" id="KW-1185">Reference proteome</keyword>
<keyword evidence="1" id="KW-0004">4Fe-4S</keyword>
<dbReference type="InterPro" id="IPR051069">
    <property type="entry name" value="ACDS_complex_subunit"/>
</dbReference>
<dbReference type="eggNOG" id="arCOG00295">
    <property type="taxonomic scope" value="Archaea"/>
</dbReference>
<dbReference type="GO" id="GO:0046872">
    <property type="term" value="F:metal ion binding"/>
    <property type="evidence" value="ECO:0007669"/>
    <property type="project" value="UniProtKB-KW"/>
</dbReference>
<dbReference type="PANTHER" id="PTHR36214">
    <property type="match status" value="1"/>
</dbReference>
<evidence type="ECO:0000259" key="5">
    <source>
        <dbReference type="PROSITE" id="PS51656"/>
    </source>
</evidence>
<keyword evidence="4" id="KW-0411">Iron-sulfur</keyword>
<dbReference type="AlphaFoldDB" id="A6UTC6"/>
<proteinExistence type="predicted"/>
<reference evidence="6" key="1">
    <citation type="submission" date="2007-06" db="EMBL/GenBank/DDBJ databases">
        <title>Complete sequence of Methanococcus aeolicus Nankai-3.</title>
        <authorList>
            <consortium name="US DOE Joint Genome Institute"/>
            <person name="Copeland A."/>
            <person name="Lucas S."/>
            <person name="Lapidus A."/>
            <person name="Barry K."/>
            <person name="Glavina del Rio T."/>
            <person name="Dalin E."/>
            <person name="Tice H."/>
            <person name="Pitluck S."/>
            <person name="Chain P."/>
            <person name="Malfatti S."/>
            <person name="Shin M."/>
            <person name="Vergez L."/>
            <person name="Schmutz J."/>
            <person name="Larimer F."/>
            <person name="Land M."/>
            <person name="Hauser L."/>
            <person name="Kyrpides N."/>
            <person name="Lykidis A."/>
            <person name="Sieprawska-Lupa M."/>
            <person name="Whitman W.B."/>
            <person name="Richardson P."/>
        </authorList>
    </citation>
    <scope>NUCLEOTIDE SEQUENCE [LARGE SCALE GENOMIC DNA]</scope>
    <source>
        <strain evidence="6">Nankai-3</strain>
    </source>
</reference>
<accession>A6UTC6</accession>
<dbReference type="OrthoDB" id="9014at2157"/>
<protein>
    <submittedName>
        <fullName evidence="6">Fe-S cluster domain protein</fullName>
    </submittedName>
</protein>
<evidence type="ECO:0000313" key="6">
    <source>
        <dbReference type="EMBL" id="ABR55748.1"/>
    </source>
</evidence>